<reference evidence="2 3" key="1">
    <citation type="submission" date="2019-05" db="EMBL/GenBank/DDBJ databases">
        <title>Another draft genome of Portunus trituberculatus and its Hox gene families provides insights of decapod evolution.</title>
        <authorList>
            <person name="Jeong J.-H."/>
            <person name="Song I."/>
            <person name="Kim S."/>
            <person name="Choi T."/>
            <person name="Kim D."/>
            <person name="Ryu S."/>
            <person name="Kim W."/>
        </authorList>
    </citation>
    <scope>NUCLEOTIDE SEQUENCE [LARGE SCALE GENOMIC DNA]</scope>
    <source>
        <tissue evidence="2">Muscle</tissue>
    </source>
</reference>
<dbReference type="EMBL" id="VSRR010048283">
    <property type="protein sequence ID" value="MPC78390.1"/>
    <property type="molecule type" value="Genomic_DNA"/>
</dbReference>
<evidence type="ECO:0000313" key="2">
    <source>
        <dbReference type="EMBL" id="MPC78390.1"/>
    </source>
</evidence>
<feature type="region of interest" description="Disordered" evidence="1">
    <location>
        <begin position="1"/>
        <end position="74"/>
    </location>
</feature>
<protein>
    <submittedName>
        <fullName evidence="2">Uncharacterized protein</fullName>
    </submittedName>
</protein>
<feature type="compositionally biased region" description="Polar residues" evidence="1">
    <location>
        <begin position="1"/>
        <end position="17"/>
    </location>
</feature>
<gene>
    <name evidence="2" type="ORF">E2C01_072875</name>
</gene>
<keyword evidence="3" id="KW-1185">Reference proteome</keyword>
<evidence type="ECO:0000313" key="3">
    <source>
        <dbReference type="Proteomes" id="UP000324222"/>
    </source>
</evidence>
<dbReference type="Proteomes" id="UP000324222">
    <property type="component" value="Unassembled WGS sequence"/>
</dbReference>
<evidence type="ECO:0000256" key="1">
    <source>
        <dbReference type="SAM" id="MobiDB-lite"/>
    </source>
</evidence>
<accession>A0A5B7I188</accession>
<proteinExistence type="predicted"/>
<organism evidence="2 3">
    <name type="scientific">Portunus trituberculatus</name>
    <name type="common">Swimming crab</name>
    <name type="synonym">Neptunus trituberculatus</name>
    <dbReference type="NCBI Taxonomy" id="210409"/>
    <lineage>
        <taxon>Eukaryota</taxon>
        <taxon>Metazoa</taxon>
        <taxon>Ecdysozoa</taxon>
        <taxon>Arthropoda</taxon>
        <taxon>Crustacea</taxon>
        <taxon>Multicrustacea</taxon>
        <taxon>Malacostraca</taxon>
        <taxon>Eumalacostraca</taxon>
        <taxon>Eucarida</taxon>
        <taxon>Decapoda</taxon>
        <taxon>Pleocyemata</taxon>
        <taxon>Brachyura</taxon>
        <taxon>Eubrachyura</taxon>
        <taxon>Portunoidea</taxon>
        <taxon>Portunidae</taxon>
        <taxon>Portuninae</taxon>
        <taxon>Portunus</taxon>
    </lineage>
</organism>
<sequence>MTTPDMTPSQMQKLSGTRQQPPHRPFPPQQRTAVETLVRTAESRRKRQPGQQQQEREQYPLSRAPYLGAAAREL</sequence>
<name>A0A5B7I188_PORTR</name>
<comment type="caution">
    <text evidence="2">The sequence shown here is derived from an EMBL/GenBank/DDBJ whole genome shotgun (WGS) entry which is preliminary data.</text>
</comment>
<dbReference type="AlphaFoldDB" id="A0A5B7I188"/>